<keyword evidence="1" id="KW-1185">Reference proteome</keyword>
<name>A0A1I7XZF6_9BILA</name>
<dbReference type="AlphaFoldDB" id="A0A1I7XZF6"/>
<protein>
    <submittedName>
        <fullName evidence="2">Reverse transcriptase domain-containing protein</fullName>
    </submittedName>
</protein>
<proteinExistence type="predicted"/>
<evidence type="ECO:0000313" key="1">
    <source>
        <dbReference type="Proteomes" id="UP000095287"/>
    </source>
</evidence>
<sequence>MPYFDGSFKDQHKTRCLQPERQSSRWCRSVFRRGGKLHFVKAYKSQYGSISHIRKPISHITKPIVCIEHGVIYKDHVCSITEVSVDPSEVPRMENDLSSMNKICKDKDAPNVIPDVRK</sequence>
<dbReference type="WBParaSite" id="L893_g11184.t1">
    <property type="protein sequence ID" value="L893_g11184.t1"/>
    <property type="gene ID" value="L893_g11184"/>
</dbReference>
<organism evidence="1 2">
    <name type="scientific">Steinernema glaseri</name>
    <dbReference type="NCBI Taxonomy" id="37863"/>
    <lineage>
        <taxon>Eukaryota</taxon>
        <taxon>Metazoa</taxon>
        <taxon>Ecdysozoa</taxon>
        <taxon>Nematoda</taxon>
        <taxon>Chromadorea</taxon>
        <taxon>Rhabditida</taxon>
        <taxon>Tylenchina</taxon>
        <taxon>Panagrolaimomorpha</taxon>
        <taxon>Strongyloidoidea</taxon>
        <taxon>Steinernematidae</taxon>
        <taxon>Steinernema</taxon>
    </lineage>
</organism>
<evidence type="ECO:0000313" key="2">
    <source>
        <dbReference type="WBParaSite" id="L893_g11184.t1"/>
    </source>
</evidence>
<accession>A0A1I7XZF6</accession>
<dbReference type="Proteomes" id="UP000095287">
    <property type="component" value="Unplaced"/>
</dbReference>
<reference evidence="2" key="1">
    <citation type="submission" date="2016-11" db="UniProtKB">
        <authorList>
            <consortium name="WormBaseParasite"/>
        </authorList>
    </citation>
    <scope>IDENTIFICATION</scope>
</reference>